<dbReference type="AlphaFoldDB" id="A0A812M5B5"/>
<keyword evidence="1" id="KW-0040">ANK repeat</keyword>
<dbReference type="OrthoDB" id="434672at2759"/>
<evidence type="ECO:0000256" key="3">
    <source>
        <dbReference type="SAM" id="SignalP"/>
    </source>
</evidence>
<dbReference type="PROSITE" id="PS50088">
    <property type="entry name" value="ANK_REPEAT"/>
    <property type="match status" value="1"/>
</dbReference>
<protein>
    <recommendedName>
        <fullName evidence="4">Tyrosine-protein kinase ephrin type A/B receptor-like domain-containing protein</fullName>
    </recommendedName>
</protein>
<proteinExistence type="predicted"/>
<dbReference type="InterPro" id="IPR009030">
    <property type="entry name" value="Growth_fac_rcpt_cys_sf"/>
</dbReference>
<sequence>MAAVRSRGHVLPPRASAILLVLAAQLPGLRAQPGQAVPCVDDCLAEALAEDPTKGCPPGTYWLPYPPNLPVDSCQLCPPGSYCPGVPYGNFTDYPVNLNRRILCPAGRFKNITGAATLEDCDFCPPGFFNSEAGSTLCVGCPAGTYSITSGSSNTGDCSLCPAGHFCPAATGHPVPCAPGTFVSFAGMTSDTDCSNCTVGHYCQLGTVHPMECPPGSYGNTTGLAGNGSYPGTFLPADWVDITVSGVGDTDCAACPSAAFCVTGSTRPTQCPAGTFSTGLAKEEADCEVCPVGFKCGQTVVTDFMQSAVSREPDGSSTAGSDGPEACPEDNTTIHFSFPNYTGCVENCPYHFERQSYCHVAGDGRVPDRTATAARVEQLIDLRGPRGDAVRSQALADLGMILGNLTAEEAAGNLTMIDHNGRGPLHKAAMLDDVPLLDVLLQFGGADPATMDGARDADGFTALMQALLLNNTDASDWLVANGATVTQADLDLLAMRGVESSLPAAAASAAPAYLGRSSFPWTGPSAADFGGLPVSSPMPTTTLYVFSTTTTMTHSSTTTQTVTVTSTFTTT</sequence>
<dbReference type="InterPro" id="IPR036770">
    <property type="entry name" value="Ankyrin_rpt-contain_sf"/>
</dbReference>
<feature type="domain" description="Tyrosine-protein kinase ephrin type A/B receptor-like" evidence="4">
    <location>
        <begin position="116"/>
        <end position="158"/>
    </location>
</feature>
<feature type="region of interest" description="Disordered" evidence="2">
    <location>
        <begin position="308"/>
        <end position="328"/>
    </location>
</feature>
<dbReference type="Pfam" id="PF07699">
    <property type="entry name" value="Ephrin_rec_like"/>
    <property type="match status" value="1"/>
</dbReference>
<dbReference type="Gene3D" id="2.10.50.10">
    <property type="entry name" value="Tumor Necrosis Factor Receptor, subunit A, domain 2"/>
    <property type="match status" value="1"/>
</dbReference>
<gene>
    <name evidence="5" type="ORF">SNAT2548_LOCUS12584</name>
</gene>
<reference evidence="5" key="1">
    <citation type="submission" date="2021-02" db="EMBL/GenBank/DDBJ databases">
        <authorList>
            <person name="Dougan E. K."/>
            <person name="Rhodes N."/>
            <person name="Thang M."/>
            <person name="Chan C."/>
        </authorList>
    </citation>
    <scope>NUCLEOTIDE SEQUENCE</scope>
</reference>
<accession>A0A812M5B5</accession>
<dbReference type="SMART" id="SM01411">
    <property type="entry name" value="Ephrin_rec_like"/>
    <property type="match status" value="4"/>
</dbReference>
<evidence type="ECO:0000313" key="5">
    <source>
        <dbReference type="EMBL" id="CAE7252375.1"/>
    </source>
</evidence>
<feature type="repeat" description="ANK" evidence="1">
    <location>
        <begin position="420"/>
        <end position="444"/>
    </location>
</feature>
<dbReference type="Pfam" id="PF12796">
    <property type="entry name" value="Ank_2"/>
    <property type="match status" value="1"/>
</dbReference>
<dbReference type="InterPro" id="IPR011641">
    <property type="entry name" value="Tyr-kin_ephrin_A/B_rcpt-like"/>
</dbReference>
<keyword evidence="6" id="KW-1185">Reference proteome</keyword>
<evidence type="ECO:0000256" key="2">
    <source>
        <dbReference type="SAM" id="MobiDB-lite"/>
    </source>
</evidence>
<organism evidence="5 6">
    <name type="scientific">Symbiodinium natans</name>
    <dbReference type="NCBI Taxonomy" id="878477"/>
    <lineage>
        <taxon>Eukaryota</taxon>
        <taxon>Sar</taxon>
        <taxon>Alveolata</taxon>
        <taxon>Dinophyceae</taxon>
        <taxon>Suessiales</taxon>
        <taxon>Symbiodiniaceae</taxon>
        <taxon>Symbiodinium</taxon>
    </lineage>
</organism>
<dbReference type="SMART" id="SM00248">
    <property type="entry name" value="ANK"/>
    <property type="match status" value="2"/>
</dbReference>
<dbReference type="PANTHER" id="PTHR46104:SF1">
    <property type="entry name" value="GENE 9195-RELATED"/>
    <property type="match status" value="1"/>
</dbReference>
<feature type="compositionally biased region" description="Polar residues" evidence="2">
    <location>
        <begin position="308"/>
        <end position="320"/>
    </location>
</feature>
<feature type="chain" id="PRO_5032294201" description="Tyrosine-protein kinase ephrin type A/B receptor-like domain-containing protein" evidence="3">
    <location>
        <begin position="32"/>
        <end position="571"/>
    </location>
</feature>
<feature type="signal peptide" evidence="3">
    <location>
        <begin position="1"/>
        <end position="31"/>
    </location>
</feature>
<dbReference type="EMBL" id="CAJNDS010001224">
    <property type="protein sequence ID" value="CAE7252375.1"/>
    <property type="molecule type" value="Genomic_DNA"/>
</dbReference>
<dbReference type="PANTHER" id="PTHR46104">
    <property type="entry name" value="GENE 9195-RELATED-RELATED"/>
    <property type="match status" value="1"/>
</dbReference>
<name>A0A812M5B5_9DINO</name>
<comment type="caution">
    <text evidence="5">The sequence shown here is derived from an EMBL/GenBank/DDBJ whole genome shotgun (WGS) entry which is preliminary data.</text>
</comment>
<dbReference type="SUPFAM" id="SSF48403">
    <property type="entry name" value="Ankyrin repeat"/>
    <property type="match status" value="1"/>
</dbReference>
<evidence type="ECO:0000256" key="1">
    <source>
        <dbReference type="PROSITE-ProRule" id="PRU00023"/>
    </source>
</evidence>
<dbReference type="InterPro" id="IPR002110">
    <property type="entry name" value="Ankyrin_rpt"/>
</dbReference>
<keyword evidence="3" id="KW-0732">Signal</keyword>
<dbReference type="Proteomes" id="UP000604046">
    <property type="component" value="Unassembled WGS sequence"/>
</dbReference>
<dbReference type="SUPFAM" id="SSF57184">
    <property type="entry name" value="Growth factor receptor domain"/>
    <property type="match status" value="1"/>
</dbReference>
<dbReference type="PROSITE" id="PS50297">
    <property type="entry name" value="ANK_REP_REGION"/>
    <property type="match status" value="1"/>
</dbReference>
<evidence type="ECO:0000259" key="4">
    <source>
        <dbReference type="Pfam" id="PF07699"/>
    </source>
</evidence>
<evidence type="ECO:0000313" key="6">
    <source>
        <dbReference type="Proteomes" id="UP000604046"/>
    </source>
</evidence>
<dbReference type="Gene3D" id="1.25.40.20">
    <property type="entry name" value="Ankyrin repeat-containing domain"/>
    <property type="match status" value="1"/>
</dbReference>